<reference evidence="2 3" key="1">
    <citation type="journal article" date="2016" name="Front. Microbiol.">
        <title>Fuerstia marisgermanicae gen. nov., sp. nov., an Unusual Member of the Phylum Planctomycetes from the German Wadden Sea.</title>
        <authorList>
            <person name="Kohn T."/>
            <person name="Heuer A."/>
            <person name="Jogler M."/>
            <person name="Vollmers J."/>
            <person name="Boedeker C."/>
            <person name="Bunk B."/>
            <person name="Rast P."/>
            <person name="Borchert D."/>
            <person name="Glockner I."/>
            <person name="Freese H.M."/>
            <person name="Klenk H.P."/>
            <person name="Overmann J."/>
            <person name="Kaster A.K."/>
            <person name="Rohde M."/>
            <person name="Wiegand S."/>
            <person name="Jogler C."/>
        </authorList>
    </citation>
    <scope>NUCLEOTIDE SEQUENCE [LARGE SCALE GENOMIC DNA]</scope>
    <source>
        <strain evidence="2 3">NH11</strain>
    </source>
</reference>
<keyword evidence="1" id="KW-0812">Transmembrane</keyword>
<keyword evidence="1" id="KW-1133">Transmembrane helix</keyword>
<name>A0A1P8WDD6_9PLAN</name>
<dbReference type="AlphaFoldDB" id="A0A1P8WDD6"/>
<proteinExistence type="predicted"/>
<feature type="transmembrane region" description="Helical" evidence="1">
    <location>
        <begin position="42"/>
        <end position="59"/>
    </location>
</feature>
<dbReference type="RefSeq" id="WP_077023720.1">
    <property type="nucleotide sequence ID" value="NZ_CP017641.1"/>
</dbReference>
<dbReference type="Proteomes" id="UP000187735">
    <property type="component" value="Chromosome"/>
</dbReference>
<protein>
    <submittedName>
        <fullName evidence="2">Uncharacterized protein</fullName>
    </submittedName>
</protein>
<evidence type="ECO:0000256" key="1">
    <source>
        <dbReference type="SAM" id="Phobius"/>
    </source>
</evidence>
<feature type="transmembrane region" description="Helical" evidence="1">
    <location>
        <begin position="7"/>
        <end position="30"/>
    </location>
</feature>
<accession>A0A1P8WDD6</accession>
<sequence>MAKVASTLTIIGVVCLGVGLLGLLSKLLALANVDFTFVVSPWYGPFFAGIVLSLAGWMMRSKQKPAAANGEPRE</sequence>
<evidence type="ECO:0000313" key="3">
    <source>
        <dbReference type="Proteomes" id="UP000187735"/>
    </source>
</evidence>
<dbReference type="EMBL" id="CP017641">
    <property type="protein sequence ID" value="APZ92054.1"/>
    <property type="molecule type" value="Genomic_DNA"/>
</dbReference>
<keyword evidence="3" id="KW-1185">Reference proteome</keyword>
<dbReference type="KEGG" id="fmr:Fuma_01658"/>
<gene>
    <name evidence="2" type="ORF">Fuma_01658</name>
</gene>
<keyword evidence="1" id="KW-0472">Membrane</keyword>
<organism evidence="2 3">
    <name type="scientific">Fuerstiella marisgermanici</name>
    <dbReference type="NCBI Taxonomy" id="1891926"/>
    <lineage>
        <taxon>Bacteria</taxon>
        <taxon>Pseudomonadati</taxon>
        <taxon>Planctomycetota</taxon>
        <taxon>Planctomycetia</taxon>
        <taxon>Planctomycetales</taxon>
        <taxon>Planctomycetaceae</taxon>
        <taxon>Fuerstiella</taxon>
    </lineage>
</organism>
<evidence type="ECO:0000313" key="2">
    <source>
        <dbReference type="EMBL" id="APZ92054.1"/>
    </source>
</evidence>